<reference evidence="1 2" key="1">
    <citation type="journal article" date="2021" name="Elife">
        <title>Chloroplast acquisition without the gene transfer in kleptoplastic sea slugs, Plakobranchus ocellatus.</title>
        <authorList>
            <person name="Maeda T."/>
            <person name="Takahashi S."/>
            <person name="Yoshida T."/>
            <person name="Shimamura S."/>
            <person name="Takaki Y."/>
            <person name="Nagai Y."/>
            <person name="Toyoda A."/>
            <person name="Suzuki Y."/>
            <person name="Arimoto A."/>
            <person name="Ishii H."/>
            <person name="Satoh N."/>
            <person name="Nishiyama T."/>
            <person name="Hasebe M."/>
            <person name="Maruyama T."/>
            <person name="Minagawa J."/>
            <person name="Obokata J."/>
            <person name="Shigenobu S."/>
        </authorList>
    </citation>
    <scope>NUCLEOTIDE SEQUENCE [LARGE SCALE GENOMIC DNA]</scope>
</reference>
<proteinExistence type="predicted"/>
<protein>
    <submittedName>
        <fullName evidence="1">Uncharacterized protein</fullName>
    </submittedName>
</protein>
<evidence type="ECO:0000313" key="1">
    <source>
        <dbReference type="EMBL" id="GFS23574.1"/>
    </source>
</evidence>
<organism evidence="1 2">
    <name type="scientific">Elysia marginata</name>
    <dbReference type="NCBI Taxonomy" id="1093978"/>
    <lineage>
        <taxon>Eukaryota</taxon>
        <taxon>Metazoa</taxon>
        <taxon>Spiralia</taxon>
        <taxon>Lophotrochozoa</taxon>
        <taxon>Mollusca</taxon>
        <taxon>Gastropoda</taxon>
        <taxon>Heterobranchia</taxon>
        <taxon>Euthyneura</taxon>
        <taxon>Panpulmonata</taxon>
        <taxon>Sacoglossa</taxon>
        <taxon>Placobranchoidea</taxon>
        <taxon>Plakobranchidae</taxon>
        <taxon>Elysia</taxon>
    </lineage>
</organism>
<comment type="caution">
    <text evidence="1">The sequence shown here is derived from an EMBL/GenBank/DDBJ whole genome shotgun (WGS) entry which is preliminary data.</text>
</comment>
<keyword evidence="2" id="KW-1185">Reference proteome</keyword>
<gene>
    <name evidence="1" type="ORF">ElyMa_001643300</name>
</gene>
<dbReference type="EMBL" id="BMAT01003318">
    <property type="protein sequence ID" value="GFS23574.1"/>
    <property type="molecule type" value="Genomic_DNA"/>
</dbReference>
<sequence>MPVSTTHTDLFRIASGSCAGGSSTHDVPLGGVLAAAVRGPGHALDTNTTVLLNELKVKVNETHAAIASLTAEIFDIWTAVFGNDQATLQTLERFLTRHLMIQINEDSLTENQMNLVSLLLQTSNFALFLESQETQPAYGAKQSSLSEVKGRLFQVKCGARELLTVSDAEIQSIITDHVQQSRLLNQLADASGGLKRAVCAVVLEMMTTYLENIDLA</sequence>
<dbReference type="AlphaFoldDB" id="A0AAV4JN84"/>
<evidence type="ECO:0000313" key="2">
    <source>
        <dbReference type="Proteomes" id="UP000762676"/>
    </source>
</evidence>
<accession>A0AAV4JN84</accession>
<dbReference type="Proteomes" id="UP000762676">
    <property type="component" value="Unassembled WGS sequence"/>
</dbReference>
<name>A0AAV4JN84_9GAST</name>